<evidence type="ECO:0000256" key="3">
    <source>
        <dbReference type="SAM" id="SignalP"/>
    </source>
</evidence>
<keyword evidence="1" id="KW-0880">Kelch repeat</keyword>
<keyword evidence="2" id="KW-0677">Repeat</keyword>
<reference evidence="5" key="1">
    <citation type="submission" date="2023-03" db="EMBL/GenBank/DDBJ databases">
        <authorList>
            <person name="Steffen K."/>
            <person name="Cardenas P."/>
        </authorList>
    </citation>
    <scope>NUCLEOTIDE SEQUENCE</scope>
</reference>
<dbReference type="InterPro" id="IPR015915">
    <property type="entry name" value="Kelch-typ_b-propeller"/>
</dbReference>
<evidence type="ECO:0000256" key="2">
    <source>
        <dbReference type="ARBA" id="ARBA00022737"/>
    </source>
</evidence>
<proteinExistence type="predicted"/>
<dbReference type="InterPro" id="IPR006652">
    <property type="entry name" value="Kelch_1"/>
</dbReference>
<keyword evidence="6" id="KW-1185">Reference proteome</keyword>
<evidence type="ECO:0000259" key="4">
    <source>
        <dbReference type="Pfam" id="PF24981"/>
    </source>
</evidence>
<gene>
    <name evidence="5" type="ORF">GBAR_LOCUS22423</name>
</gene>
<evidence type="ECO:0000256" key="1">
    <source>
        <dbReference type="ARBA" id="ARBA00022441"/>
    </source>
</evidence>
<feature type="domain" description="Attractin/MKLN-like beta-propeller" evidence="4">
    <location>
        <begin position="40"/>
        <end position="305"/>
    </location>
</feature>
<protein>
    <submittedName>
        <fullName evidence="5">Influenza virus NS1A-binding protein homolog B</fullName>
    </submittedName>
</protein>
<sequence length="346" mass="37581">MLCGLISLSFATLSSAAWKELKPMPTHRWGVEAAAVGMKIYAIGGQDDTPEISKNEEYDIAKDKWVEKKPIPTGRVRHTAVSLDGKVYVIGGTRDGIAPLAEVEVYDPKTDTWERKADMLTPRIAPVTVVLSGKIYTVGGATDVFFPSPAIEVYNPVTDAWEQKADMPNPRWGAAGAAIPGKGKIYIFGGATDFTHKVSTTDVDEYDTKTEIWTPKAKIQRPVHNFAAAFVNSGMIYVMGGEKFKGKGGIKGGGNDPDLVFYDDVWEYSPEENKLRRMDSMPTARGSFGTAVADGKIYTIGGWNGGAGAGEIENEAYQPPGWPFPAKFSVDPREKLATIWGALKAH</sequence>
<dbReference type="SUPFAM" id="SSF117281">
    <property type="entry name" value="Kelch motif"/>
    <property type="match status" value="2"/>
</dbReference>
<keyword evidence="3" id="KW-0732">Signal</keyword>
<evidence type="ECO:0000313" key="5">
    <source>
        <dbReference type="EMBL" id="CAI8040228.1"/>
    </source>
</evidence>
<feature type="chain" id="PRO_5041440602" evidence="3">
    <location>
        <begin position="17"/>
        <end position="346"/>
    </location>
</feature>
<name>A0AA35T2E8_GEOBA</name>
<feature type="signal peptide" evidence="3">
    <location>
        <begin position="1"/>
        <end position="16"/>
    </location>
</feature>
<dbReference type="EMBL" id="CASHTH010003093">
    <property type="protein sequence ID" value="CAI8040228.1"/>
    <property type="molecule type" value="Genomic_DNA"/>
</dbReference>
<organism evidence="5 6">
    <name type="scientific">Geodia barretti</name>
    <name type="common">Barrett's horny sponge</name>
    <dbReference type="NCBI Taxonomy" id="519541"/>
    <lineage>
        <taxon>Eukaryota</taxon>
        <taxon>Metazoa</taxon>
        <taxon>Porifera</taxon>
        <taxon>Demospongiae</taxon>
        <taxon>Heteroscleromorpha</taxon>
        <taxon>Tetractinellida</taxon>
        <taxon>Astrophorina</taxon>
        <taxon>Geodiidae</taxon>
        <taxon>Geodia</taxon>
    </lineage>
</organism>
<dbReference type="Proteomes" id="UP001174909">
    <property type="component" value="Unassembled WGS sequence"/>
</dbReference>
<dbReference type="InterPro" id="IPR056737">
    <property type="entry name" value="Beta-prop_ATRN-MKLN-like"/>
</dbReference>
<dbReference type="Gene3D" id="2.120.10.80">
    <property type="entry name" value="Kelch-type beta propeller"/>
    <property type="match status" value="2"/>
</dbReference>
<dbReference type="PANTHER" id="PTHR45632">
    <property type="entry name" value="LD33804P"/>
    <property type="match status" value="1"/>
</dbReference>
<dbReference type="PANTHER" id="PTHR45632:SF3">
    <property type="entry name" value="KELCH-LIKE PROTEIN 32"/>
    <property type="match status" value="1"/>
</dbReference>
<dbReference type="SMART" id="SM00612">
    <property type="entry name" value="Kelch"/>
    <property type="match status" value="5"/>
</dbReference>
<dbReference type="AlphaFoldDB" id="A0AA35T2E8"/>
<evidence type="ECO:0000313" key="6">
    <source>
        <dbReference type="Proteomes" id="UP001174909"/>
    </source>
</evidence>
<dbReference type="Pfam" id="PF24981">
    <property type="entry name" value="Beta-prop_ATRN-LZTR1"/>
    <property type="match status" value="1"/>
</dbReference>
<accession>A0AA35T2E8</accession>
<comment type="caution">
    <text evidence="5">The sequence shown here is derived from an EMBL/GenBank/DDBJ whole genome shotgun (WGS) entry which is preliminary data.</text>
</comment>